<dbReference type="InterPro" id="IPR036779">
    <property type="entry name" value="LysM_dom_sf"/>
</dbReference>
<dbReference type="HOGENOM" id="CLU_013188_0_0_11"/>
<feature type="compositionally biased region" description="Pro residues" evidence="1">
    <location>
        <begin position="653"/>
        <end position="667"/>
    </location>
</feature>
<dbReference type="InterPro" id="IPR018392">
    <property type="entry name" value="LysM"/>
</dbReference>
<dbReference type="RefSeq" id="WP_011436168.1">
    <property type="nucleotide sequence ID" value="NC_007777.1"/>
</dbReference>
<dbReference type="SMART" id="SM01043">
    <property type="entry name" value="BTAD"/>
    <property type="match status" value="1"/>
</dbReference>
<evidence type="ECO:0000313" key="4">
    <source>
        <dbReference type="EMBL" id="ABD11106.1"/>
    </source>
</evidence>
<dbReference type="InterPro" id="IPR036388">
    <property type="entry name" value="WH-like_DNA-bd_sf"/>
</dbReference>
<dbReference type="STRING" id="106370.Francci3_1730"/>
<evidence type="ECO:0000256" key="2">
    <source>
        <dbReference type="SAM" id="Phobius"/>
    </source>
</evidence>
<protein>
    <submittedName>
        <fullName evidence="4">Response regulator receiver and SARP domain protein</fullName>
    </submittedName>
</protein>
<evidence type="ECO:0000259" key="3">
    <source>
        <dbReference type="SMART" id="SM01043"/>
    </source>
</evidence>
<accession>Q2JC86</accession>
<keyword evidence="2" id="KW-0472">Membrane</keyword>
<feature type="transmembrane region" description="Helical" evidence="2">
    <location>
        <begin position="78"/>
        <end position="102"/>
    </location>
</feature>
<dbReference type="PRINTS" id="PR01217">
    <property type="entry name" value="PRICHEXTENSN"/>
</dbReference>
<dbReference type="InterPro" id="IPR005158">
    <property type="entry name" value="BTAD"/>
</dbReference>
<evidence type="ECO:0000313" key="5">
    <source>
        <dbReference type="Proteomes" id="UP000001937"/>
    </source>
</evidence>
<feature type="compositionally biased region" description="Pro residues" evidence="1">
    <location>
        <begin position="688"/>
        <end position="697"/>
    </location>
</feature>
<keyword evidence="2" id="KW-0812">Transmembrane</keyword>
<feature type="transmembrane region" description="Helical" evidence="2">
    <location>
        <begin position="21"/>
        <end position="48"/>
    </location>
</feature>
<evidence type="ECO:0000256" key="1">
    <source>
        <dbReference type="SAM" id="MobiDB-lite"/>
    </source>
</evidence>
<keyword evidence="2" id="KW-1133">Transmembrane helix</keyword>
<dbReference type="EMBL" id="CP000249">
    <property type="protein sequence ID" value="ABD11106.1"/>
    <property type="molecule type" value="Genomic_DNA"/>
</dbReference>
<dbReference type="OrthoDB" id="8444614at2"/>
<feature type="compositionally biased region" description="Pro residues" evidence="1">
    <location>
        <begin position="282"/>
        <end position="292"/>
    </location>
</feature>
<dbReference type="eggNOG" id="COG1652">
    <property type="taxonomic scope" value="Bacteria"/>
</dbReference>
<dbReference type="Gene3D" id="3.10.350.10">
    <property type="entry name" value="LysM domain"/>
    <property type="match status" value="1"/>
</dbReference>
<dbReference type="Gene3D" id="1.25.40.10">
    <property type="entry name" value="Tetratricopeptide repeat domain"/>
    <property type="match status" value="1"/>
</dbReference>
<organism evidence="4 5">
    <name type="scientific">Frankia casuarinae (strain DSM 45818 / CECT 9043 / HFP020203 / CcI3)</name>
    <dbReference type="NCBI Taxonomy" id="106370"/>
    <lineage>
        <taxon>Bacteria</taxon>
        <taxon>Bacillati</taxon>
        <taxon>Actinomycetota</taxon>
        <taxon>Actinomycetes</taxon>
        <taxon>Frankiales</taxon>
        <taxon>Frankiaceae</taxon>
        <taxon>Frankia</taxon>
    </lineage>
</organism>
<sequence length="988" mass="103091">MSRPPARRRPRPARRRGTAGLLLVGRLLRALVALAALVALVGGLPWALWHFVGWPLPHHVPSWAEVSARLTGPMDDTLLLDVLAVLLWPLWFAFAVSVTLAVPEVVRQARWPGHGVALPARGMRGFATFLLGAILLTAAQSRGPLTPSSGPAAAAAAATAPVSPSFVTVAAATPIDAALPTAAPGTVVVQLPANGVYDSLWRIADRCLGDGARWPEIWALNQGVVQADGRALTQPGLIRPGWVLTLPTQPAPEAPPTDPPRSSPLPSAPPVPGPSSTAPGPTTTPPAAPTTPAPSTTSPGPPTPGPSSAAGGPTTVPTSPAPTAPPTTSAVPAPRPPAPAQRPGVQFPSGGYLGLGAVALLVVALFTVRLWRRRHYIPGSGRRDDLEEAPVIRQLAVAYNTATAERDADGELVVVRPPGDPHIMGRRHAAATANAHAAPPGTRVVGTTGDSQPLALDLAATRGLGLIGPGADAAIRALLVAVLADRHQPAAAPVEILIPAADVRRLLGEDSTAAAPQRLHVVADLATLLDRLEADVVTRARRAAAGEDPSRSALVVVAAPDQTSDRRLQAVLDNGSPLGLVGILYGQWRPGATVRVRPDGVVGAASPDIAAALIGSRLFTLPENDTAQLLDLLADADAPAANQEEFRRANPTQGPPPPPPTSAPPLDDPAVTSAATPPGARPRRDTPPDPVEPPPPGGGGAGAAEPVDAAPPPAPAASAPRGAQRPPQATTPLLLTLFGRLRLLYRPASDGDYQPVDGIGGPSREILAYLAAHPDGARRRVIIDAVWPEDGKSQRLRDNRFYAAISQLRRALIAATGGAIDDVFDHDDRLWRLRRDLITVDLWQVDEALAARRRATTTADELAAVLPLAATYTGHLSDDIAGTWAETHRENLRRQVSDALASITATVGEDNPQRLELLEAQRRLDPYNEQLYCQIAATQARLGQHDAIAATYRQLVAALAEIGERPTPNTDRIFQAVMQPGPPGARSA</sequence>
<feature type="region of interest" description="Disordered" evidence="1">
    <location>
        <begin position="644"/>
        <end position="728"/>
    </location>
</feature>
<feature type="region of interest" description="Disordered" evidence="1">
    <location>
        <begin position="243"/>
        <end position="343"/>
    </location>
</feature>
<dbReference type="InterPro" id="IPR011990">
    <property type="entry name" value="TPR-like_helical_dom_sf"/>
</dbReference>
<dbReference type="Pfam" id="PF03704">
    <property type="entry name" value="BTAD"/>
    <property type="match status" value="1"/>
</dbReference>
<dbReference type="AlphaFoldDB" id="Q2JC86"/>
<feature type="transmembrane region" description="Helical" evidence="2">
    <location>
        <begin position="351"/>
        <end position="371"/>
    </location>
</feature>
<feature type="compositionally biased region" description="Low complexity" evidence="1">
    <location>
        <begin position="668"/>
        <end position="678"/>
    </location>
</feature>
<name>Q2JC86_FRACC</name>
<dbReference type="PANTHER" id="PTHR35807">
    <property type="entry name" value="TRANSCRIPTIONAL REGULATOR REDD-RELATED"/>
    <property type="match status" value="1"/>
</dbReference>
<keyword evidence="5" id="KW-1185">Reference proteome</keyword>
<dbReference type="PANTHER" id="PTHR35807:SF2">
    <property type="entry name" value="TRANSCRIPTIONAL ACTIVATOR DOMAIN"/>
    <property type="match status" value="1"/>
</dbReference>
<feature type="compositionally biased region" description="Low complexity" evidence="1">
    <location>
        <begin position="716"/>
        <end position="728"/>
    </location>
</feature>
<dbReference type="KEGG" id="fra:Francci3_1730"/>
<dbReference type="CDD" id="cd00118">
    <property type="entry name" value="LysM"/>
    <property type="match status" value="1"/>
</dbReference>
<dbReference type="eggNOG" id="COG3629">
    <property type="taxonomic scope" value="Bacteria"/>
</dbReference>
<dbReference type="Gene3D" id="1.10.10.10">
    <property type="entry name" value="Winged helix-like DNA-binding domain superfamily/Winged helix DNA-binding domain"/>
    <property type="match status" value="1"/>
</dbReference>
<feature type="compositionally biased region" description="Low complexity" evidence="1">
    <location>
        <begin position="306"/>
        <end position="318"/>
    </location>
</feature>
<feature type="domain" description="Bacterial transcriptional activator" evidence="3">
    <location>
        <begin position="840"/>
        <end position="978"/>
    </location>
</feature>
<gene>
    <name evidence="4" type="ordered locus">Francci3_1730</name>
</gene>
<feature type="compositionally biased region" description="Pro residues" evidence="1">
    <location>
        <begin position="249"/>
        <end position="273"/>
    </location>
</feature>
<dbReference type="Proteomes" id="UP000001937">
    <property type="component" value="Chromosome"/>
</dbReference>
<dbReference type="InterPro" id="IPR051677">
    <property type="entry name" value="AfsR-DnrI-RedD_regulator"/>
</dbReference>
<proteinExistence type="predicted"/>
<reference evidence="4 5" key="1">
    <citation type="journal article" date="2007" name="Genome Res.">
        <title>Genome characteristics of facultatively symbiotic Frankia sp. strains reflect host range and host plant biogeography.</title>
        <authorList>
            <person name="Normand P."/>
            <person name="Lapierre P."/>
            <person name="Tisa L.S."/>
            <person name="Gogarten J.P."/>
            <person name="Alloisio N."/>
            <person name="Bagnarol E."/>
            <person name="Bassi C.A."/>
            <person name="Berry A.M."/>
            <person name="Bickhart D.M."/>
            <person name="Choisne N."/>
            <person name="Couloux A."/>
            <person name="Cournoyer B."/>
            <person name="Cruveiller S."/>
            <person name="Daubin V."/>
            <person name="Demange N."/>
            <person name="Francino M.P."/>
            <person name="Goltsman E."/>
            <person name="Huang Y."/>
            <person name="Kopp O.R."/>
            <person name="Labarre L."/>
            <person name="Lapidus A."/>
            <person name="Lavire C."/>
            <person name="Marechal J."/>
            <person name="Martinez M."/>
            <person name="Mastronunzio J.E."/>
            <person name="Mullin B.C."/>
            <person name="Niemann J."/>
            <person name="Pujic P."/>
            <person name="Rawnsley T."/>
            <person name="Rouy Z."/>
            <person name="Schenowitz C."/>
            <person name="Sellstedt A."/>
            <person name="Tavares F."/>
            <person name="Tomkins J.P."/>
            <person name="Vallenet D."/>
            <person name="Valverde C."/>
            <person name="Wall L.G."/>
            <person name="Wang Y."/>
            <person name="Medigue C."/>
            <person name="Benson D.R."/>
        </authorList>
    </citation>
    <scope>NUCLEOTIDE SEQUENCE [LARGE SCALE GENOMIC DNA]</scope>
    <source>
        <strain evidence="5">DSM 45818 / CECT 9043 / CcI3</strain>
    </source>
</reference>